<protein>
    <recommendedName>
        <fullName evidence="5">Protein-export protein SecB</fullName>
    </recommendedName>
</protein>
<dbReference type="RefSeq" id="WP_027950586.1">
    <property type="nucleotide sequence ID" value="NZ_JBLIAR010000001.1"/>
</dbReference>
<dbReference type="InterPro" id="IPR035958">
    <property type="entry name" value="SecB-like_sf"/>
</dbReference>
<dbReference type="Proteomes" id="UP000259273">
    <property type="component" value="Unassembled WGS sequence"/>
</dbReference>
<organism evidence="6 7">
    <name type="scientific">Haliea salexigens</name>
    <dbReference type="NCBI Taxonomy" id="287487"/>
    <lineage>
        <taxon>Bacteria</taxon>
        <taxon>Pseudomonadati</taxon>
        <taxon>Pseudomonadota</taxon>
        <taxon>Gammaproteobacteria</taxon>
        <taxon>Cellvibrionales</taxon>
        <taxon>Halieaceae</taxon>
        <taxon>Haliea</taxon>
    </lineage>
</organism>
<dbReference type="GO" id="GO:0051082">
    <property type="term" value="F:unfolded protein binding"/>
    <property type="evidence" value="ECO:0007669"/>
    <property type="project" value="InterPro"/>
</dbReference>
<dbReference type="PANTHER" id="PTHR36918:SF1">
    <property type="entry name" value="PROTEIN-EXPORT PROTEIN SECB"/>
    <property type="match status" value="1"/>
</dbReference>
<keyword evidence="4 5" id="KW-0811">Translocation</keyword>
<evidence type="ECO:0000313" key="7">
    <source>
        <dbReference type="Proteomes" id="UP000259273"/>
    </source>
</evidence>
<comment type="similarity">
    <text evidence="1 5">Belongs to the SecB family.</text>
</comment>
<dbReference type="NCBIfam" id="TIGR00809">
    <property type="entry name" value="secB"/>
    <property type="match status" value="1"/>
</dbReference>
<comment type="function">
    <text evidence="5">One of the proteins required for the normal export of preproteins out of the cell cytoplasm. It is a molecular chaperone that binds to a subset of precursor proteins, maintaining them in a translocation-competent state. It also specifically binds to its receptor SecA.</text>
</comment>
<keyword evidence="5" id="KW-0963">Cytoplasm</keyword>
<keyword evidence="2 5" id="KW-0813">Transport</keyword>
<reference evidence="6 7" key="1">
    <citation type="journal article" date="2018" name="Nat. Biotechnol.">
        <title>A standardized bacterial taxonomy based on genome phylogeny substantially revises the tree of life.</title>
        <authorList>
            <person name="Parks D.H."/>
            <person name="Chuvochina M."/>
            <person name="Waite D.W."/>
            <person name="Rinke C."/>
            <person name="Skarshewski A."/>
            <person name="Chaumeil P.A."/>
            <person name="Hugenholtz P."/>
        </authorList>
    </citation>
    <scope>NUCLEOTIDE SEQUENCE [LARGE SCALE GENOMIC DNA]</scope>
    <source>
        <strain evidence="6">UBA9158</strain>
    </source>
</reference>
<dbReference type="InterPro" id="IPR003708">
    <property type="entry name" value="SecB"/>
</dbReference>
<keyword evidence="5" id="KW-0143">Chaperone</keyword>
<keyword evidence="3 5" id="KW-0653">Protein transport</keyword>
<dbReference type="NCBIfam" id="NF004393">
    <property type="entry name" value="PRK05751.1-4"/>
    <property type="match status" value="1"/>
</dbReference>
<evidence type="ECO:0000256" key="5">
    <source>
        <dbReference type="HAMAP-Rule" id="MF_00821"/>
    </source>
</evidence>
<dbReference type="PRINTS" id="PR01594">
    <property type="entry name" value="SECBCHAPRONE"/>
</dbReference>
<dbReference type="GO" id="GO:0005737">
    <property type="term" value="C:cytoplasm"/>
    <property type="evidence" value="ECO:0007669"/>
    <property type="project" value="UniProtKB-SubCell"/>
</dbReference>
<comment type="subunit">
    <text evidence="5">Homotetramer, a dimer of dimers. One homotetramer interacts with 1 SecA dimer.</text>
</comment>
<sequence length="171" mass="18577">MADEQAPAAGAADEAVQQQFVLQRIYNKDLSFESPASPGVFRKQWQPKVNVDLNTKSDAIDENGNYEVVLTITVTAKMEEETAFLVEIQQAGIFLIKGFDGENLRRVLATAAPNILFPYARENIDSLCVKGGFPPVMLAPVNFDGLYMQALARSQEQGEAPAAGTASATEH</sequence>
<dbReference type="EMBL" id="DMND01000103">
    <property type="protein sequence ID" value="HAN27525.1"/>
    <property type="molecule type" value="Genomic_DNA"/>
</dbReference>
<dbReference type="SUPFAM" id="SSF54611">
    <property type="entry name" value="SecB-like"/>
    <property type="match status" value="1"/>
</dbReference>
<evidence type="ECO:0000256" key="2">
    <source>
        <dbReference type="ARBA" id="ARBA00022448"/>
    </source>
</evidence>
<dbReference type="GO" id="GO:0051262">
    <property type="term" value="P:protein tetramerization"/>
    <property type="evidence" value="ECO:0007669"/>
    <property type="project" value="InterPro"/>
</dbReference>
<evidence type="ECO:0000313" key="6">
    <source>
        <dbReference type="EMBL" id="HAN27525.1"/>
    </source>
</evidence>
<dbReference type="Pfam" id="PF02556">
    <property type="entry name" value="SecB"/>
    <property type="match status" value="1"/>
</dbReference>
<accession>A0A3C1KLI8</accession>
<dbReference type="GO" id="GO:0006457">
    <property type="term" value="P:protein folding"/>
    <property type="evidence" value="ECO:0007669"/>
    <property type="project" value="UniProtKB-UniRule"/>
</dbReference>
<dbReference type="GO" id="GO:0015031">
    <property type="term" value="P:protein transport"/>
    <property type="evidence" value="ECO:0007669"/>
    <property type="project" value="UniProtKB-UniRule"/>
</dbReference>
<proteinExistence type="inferred from homology"/>
<dbReference type="STRING" id="1121937.GCA_000423125_02902"/>
<dbReference type="Gene3D" id="3.10.420.10">
    <property type="entry name" value="SecB-like"/>
    <property type="match status" value="1"/>
</dbReference>
<evidence type="ECO:0000256" key="4">
    <source>
        <dbReference type="ARBA" id="ARBA00023010"/>
    </source>
</evidence>
<name>A0A3C1KLI8_9GAMM</name>
<dbReference type="HAMAP" id="MF_00821">
    <property type="entry name" value="SecB"/>
    <property type="match status" value="1"/>
</dbReference>
<comment type="caution">
    <text evidence="6">The sequence shown here is derived from an EMBL/GenBank/DDBJ whole genome shotgun (WGS) entry which is preliminary data.</text>
</comment>
<dbReference type="PANTHER" id="PTHR36918">
    <property type="match status" value="1"/>
</dbReference>
<evidence type="ECO:0000256" key="1">
    <source>
        <dbReference type="ARBA" id="ARBA00009990"/>
    </source>
</evidence>
<dbReference type="AlphaFoldDB" id="A0A3C1KLI8"/>
<evidence type="ECO:0000256" key="3">
    <source>
        <dbReference type="ARBA" id="ARBA00022927"/>
    </source>
</evidence>
<comment type="subcellular location">
    <subcellularLocation>
        <location evidence="5">Cytoplasm</location>
    </subcellularLocation>
</comment>
<gene>
    <name evidence="5" type="primary">secB</name>
    <name evidence="6" type="ORF">DCP75_07370</name>
</gene>